<dbReference type="InterPro" id="IPR044861">
    <property type="entry name" value="IPNS-like_FE2OG_OXY"/>
</dbReference>
<keyword evidence="6" id="KW-0266">Ethylene biosynthesis</keyword>
<evidence type="ECO:0000256" key="9">
    <source>
        <dbReference type="ARBA" id="ARBA00047725"/>
    </source>
</evidence>
<dbReference type="InterPro" id="IPR026992">
    <property type="entry name" value="DIOX_N"/>
</dbReference>
<dbReference type="GO" id="GO:0046872">
    <property type="term" value="F:metal ion binding"/>
    <property type="evidence" value="ECO:0007669"/>
    <property type="project" value="UniProtKB-KW"/>
</dbReference>
<proteinExistence type="inferred from homology"/>
<comment type="catalytic activity">
    <reaction evidence="9">
        <text>2-oxoglutarate + O2 + 2 H(+) = ethene + 3 CO2 + H2O</text>
        <dbReference type="Rhea" id="RHEA:31523"/>
        <dbReference type="ChEBI" id="CHEBI:15377"/>
        <dbReference type="ChEBI" id="CHEBI:15378"/>
        <dbReference type="ChEBI" id="CHEBI:15379"/>
        <dbReference type="ChEBI" id="CHEBI:16526"/>
        <dbReference type="ChEBI" id="CHEBI:16810"/>
        <dbReference type="ChEBI" id="CHEBI:18153"/>
        <dbReference type="EC" id="1.13.12.19"/>
    </reaction>
</comment>
<gene>
    <name evidence="13" type="ORF">DI563_13670</name>
</gene>
<evidence type="ECO:0000256" key="2">
    <source>
        <dbReference type="ARBA" id="ARBA00004767"/>
    </source>
</evidence>
<comment type="catalytic activity">
    <reaction evidence="10">
        <text>L-arginine + 2-oxoglutarate + O2 = guanidine + L-glutamate 5-semialdehyde + succinate + CO2</text>
        <dbReference type="Rhea" id="RHEA:31535"/>
        <dbReference type="ChEBI" id="CHEBI:15379"/>
        <dbReference type="ChEBI" id="CHEBI:16526"/>
        <dbReference type="ChEBI" id="CHEBI:16810"/>
        <dbReference type="ChEBI" id="CHEBI:30031"/>
        <dbReference type="ChEBI" id="CHEBI:30087"/>
        <dbReference type="ChEBI" id="CHEBI:32682"/>
        <dbReference type="ChEBI" id="CHEBI:58066"/>
        <dbReference type="EC" id="1.14.20.7"/>
    </reaction>
</comment>
<dbReference type="PROSITE" id="PS51471">
    <property type="entry name" value="FE2OG_OXY"/>
    <property type="match status" value="1"/>
</dbReference>
<evidence type="ECO:0000256" key="3">
    <source>
        <dbReference type="ARBA" id="ARBA00012293"/>
    </source>
</evidence>
<dbReference type="InterPro" id="IPR005123">
    <property type="entry name" value="Oxoglu/Fe-dep_dioxygenase_dom"/>
</dbReference>
<dbReference type="Pfam" id="PF03171">
    <property type="entry name" value="2OG-FeII_Oxy"/>
    <property type="match status" value="1"/>
</dbReference>
<comment type="caution">
    <text evidence="13">The sequence shown here is derived from an EMBL/GenBank/DDBJ whole genome shotgun (WGS) entry which is preliminary data.</text>
</comment>
<dbReference type="AlphaFoldDB" id="A0A2W5Q926"/>
<evidence type="ECO:0000256" key="4">
    <source>
        <dbReference type="ARBA" id="ARBA00012531"/>
    </source>
</evidence>
<dbReference type="EMBL" id="QFPP01000159">
    <property type="protein sequence ID" value="PZQ73906.1"/>
    <property type="molecule type" value="Genomic_DNA"/>
</dbReference>
<accession>A0A2W5Q926</accession>
<evidence type="ECO:0000256" key="10">
    <source>
        <dbReference type="ARBA" id="ARBA00049359"/>
    </source>
</evidence>
<evidence type="ECO:0000313" key="14">
    <source>
        <dbReference type="Proteomes" id="UP000249135"/>
    </source>
</evidence>
<evidence type="ECO:0000256" key="1">
    <source>
        <dbReference type="ARBA" id="ARBA00001954"/>
    </source>
</evidence>
<evidence type="ECO:0000259" key="12">
    <source>
        <dbReference type="PROSITE" id="PS51471"/>
    </source>
</evidence>
<reference evidence="13 14" key="1">
    <citation type="submission" date="2017-08" db="EMBL/GenBank/DDBJ databases">
        <title>Infants hospitalized years apart are colonized by the same room-sourced microbial strains.</title>
        <authorList>
            <person name="Brooks B."/>
            <person name="Olm M.R."/>
            <person name="Firek B.A."/>
            <person name="Baker R."/>
            <person name="Thomas B.C."/>
            <person name="Morowitz M.J."/>
            <person name="Banfield J.F."/>
        </authorList>
    </citation>
    <scope>NUCLEOTIDE SEQUENCE [LARGE SCALE GENOMIC DNA]</scope>
    <source>
        <strain evidence="13">S2_005_003_R2_41</strain>
    </source>
</reference>
<evidence type="ECO:0000313" key="13">
    <source>
        <dbReference type="EMBL" id="PZQ73906.1"/>
    </source>
</evidence>
<keyword evidence="11" id="KW-0408">Iron</keyword>
<evidence type="ECO:0000256" key="6">
    <source>
        <dbReference type="ARBA" id="ARBA00022666"/>
    </source>
</evidence>
<comment type="similarity">
    <text evidence="11">Belongs to the iron/ascorbate-dependent oxidoreductase family.</text>
</comment>
<evidence type="ECO:0000256" key="8">
    <source>
        <dbReference type="ARBA" id="ARBA00031282"/>
    </source>
</evidence>
<sequence length="327" mass="36633">MIIYTPASAAKFIPVIDLTGSFSEDFADKKAVAWEIHKACRETGFFYIKNHGIPEGMIQAQLECARQFFSLPQEDKIKLNVAHSPSMRGYEPMAIQALDDGSRPDFKEGFMAGIDGLQAYTTNGEFNSLNQWPKSNPEIRVQVEAYIQAMTGLGKHLLGMLALSLELPEGYFSDGLDNPMITTRLLHYPPQPRVGDGNQIGAGAHTDWGMITMLLQDDVGGLEVRNADGEWIRAPHIPNTFIINLGDMVPVLTRGIYRSNMHRVLNLNPERHRYSVPTFFDPSYHYRIKPLAHFEGAQEFSQEERTVGEHIAKMYAKTYGDPAAKTA</sequence>
<dbReference type="SUPFAM" id="SSF51197">
    <property type="entry name" value="Clavaminate synthase-like"/>
    <property type="match status" value="1"/>
</dbReference>
<dbReference type="InterPro" id="IPR027443">
    <property type="entry name" value="IPNS-like_sf"/>
</dbReference>
<dbReference type="PANTHER" id="PTHR47990">
    <property type="entry name" value="2-OXOGLUTARATE (2OG) AND FE(II)-DEPENDENT OXYGENASE SUPERFAMILY PROTEIN-RELATED"/>
    <property type="match status" value="1"/>
</dbReference>
<dbReference type="PRINTS" id="PR00682">
    <property type="entry name" value="IPNSYNTHASE"/>
</dbReference>
<protein>
    <recommendedName>
        <fullName evidence="5">2-oxoglutarate-dependent ethylene/succinate-forming enzyme</fullName>
        <ecNumber evidence="4">1.13.12.19</ecNumber>
        <ecNumber evidence="3">1.14.20.7</ecNumber>
    </recommendedName>
    <alternativeName>
        <fullName evidence="7">2-oxoglutarate dioxygenase (ethylene-forming)</fullName>
    </alternativeName>
    <alternativeName>
        <fullName evidence="8">2-oxoglutarate/L-arginine monooxygenase/decarboxylase (succinate-forming)</fullName>
    </alternativeName>
</protein>
<dbReference type="EC" id="1.13.12.19" evidence="4"/>
<evidence type="ECO:0000256" key="11">
    <source>
        <dbReference type="RuleBase" id="RU003682"/>
    </source>
</evidence>
<dbReference type="EC" id="1.14.20.7" evidence="3"/>
<comment type="cofactor">
    <cofactor evidence="1">
        <name>Fe(2+)</name>
        <dbReference type="ChEBI" id="CHEBI:29033"/>
    </cofactor>
</comment>
<evidence type="ECO:0000256" key="7">
    <source>
        <dbReference type="ARBA" id="ARBA00031011"/>
    </source>
</evidence>
<dbReference type="Proteomes" id="UP000249135">
    <property type="component" value="Unassembled WGS sequence"/>
</dbReference>
<dbReference type="Pfam" id="PF14226">
    <property type="entry name" value="DIOX_N"/>
    <property type="match status" value="1"/>
</dbReference>
<dbReference type="GO" id="GO:0102276">
    <property type="term" value="F:2-oxoglutarate oxygenase/decarboxylase (ethylene-forming) activity"/>
    <property type="evidence" value="ECO:0007669"/>
    <property type="project" value="UniProtKB-EC"/>
</dbReference>
<name>A0A2W5Q926_VARPD</name>
<evidence type="ECO:0000256" key="5">
    <source>
        <dbReference type="ARBA" id="ARBA00019045"/>
    </source>
</evidence>
<comment type="pathway">
    <text evidence="2">Alkene biosynthesis; ethylene biosynthesis via 2-oxoglutarate.</text>
</comment>
<keyword evidence="11" id="KW-0560">Oxidoreductase</keyword>
<dbReference type="InterPro" id="IPR050231">
    <property type="entry name" value="Iron_ascorbate_oxido_reductase"/>
</dbReference>
<keyword evidence="11" id="KW-0479">Metal-binding</keyword>
<dbReference type="Gene3D" id="2.60.120.330">
    <property type="entry name" value="B-lactam Antibiotic, Isopenicillin N Synthase, Chain"/>
    <property type="match status" value="1"/>
</dbReference>
<dbReference type="GO" id="GO:0009693">
    <property type="term" value="P:ethylene biosynthetic process"/>
    <property type="evidence" value="ECO:0007669"/>
    <property type="project" value="UniProtKB-KW"/>
</dbReference>
<feature type="domain" description="Fe2OG dioxygenase" evidence="12">
    <location>
        <begin position="179"/>
        <end position="282"/>
    </location>
</feature>
<organism evidence="13 14">
    <name type="scientific">Variovorax paradoxus</name>
    <dbReference type="NCBI Taxonomy" id="34073"/>
    <lineage>
        <taxon>Bacteria</taxon>
        <taxon>Pseudomonadati</taxon>
        <taxon>Pseudomonadota</taxon>
        <taxon>Betaproteobacteria</taxon>
        <taxon>Burkholderiales</taxon>
        <taxon>Comamonadaceae</taxon>
        <taxon>Variovorax</taxon>
    </lineage>
</organism>